<dbReference type="InterPro" id="IPR051122">
    <property type="entry name" value="SDR_DHRS6-like"/>
</dbReference>
<dbReference type="Pfam" id="PF13561">
    <property type="entry name" value="adh_short_C2"/>
    <property type="match status" value="1"/>
</dbReference>
<evidence type="ECO:0000256" key="1">
    <source>
        <dbReference type="ARBA" id="ARBA00006484"/>
    </source>
</evidence>
<keyword evidence="2 4" id="KW-0560">Oxidoreductase</keyword>
<dbReference type="CDD" id="cd05233">
    <property type="entry name" value="SDR_c"/>
    <property type="match status" value="1"/>
</dbReference>
<dbReference type="PRINTS" id="PR00081">
    <property type="entry name" value="GDHRDH"/>
</dbReference>
<name>A0ABX1YKM9_9BACL</name>
<dbReference type="InterPro" id="IPR002347">
    <property type="entry name" value="SDR_fam"/>
</dbReference>
<proteinExistence type="inferred from homology"/>
<organism evidence="4 5">
    <name type="scientific">Paenibacillus phytohabitans</name>
    <dbReference type="NCBI Taxonomy" id="2654978"/>
    <lineage>
        <taxon>Bacteria</taxon>
        <taxon>Bacillati</taxon>
        <taxon>Bacillota</taxon>
        <taxon>Bacilli</taxon>
        <taxon>Bacillales</taxon>
        <taxon>Paenibacillaceae</taxon>
        <taxon>Paenibacillus</taxon>
    </lineage>
</organism>
<dbReference type="PROSITE" id="PS00061">
    <property type="entry name" value="ADH_SHORT"/>
    <property type="match status" value="1"/>
</dbReference>
<dbReference type="SMART" id="SM00822">
    <property type="entry name" value="PKS_KR"/>
    <property type="match status" value="1"/>
</dbReference>
<accession>A0ABX1YKM9</accession>
<sequence>MKCSHWRRIRRHARIIHAMSCWRAPHCGRSTINTEYSKPRRRGVYIMRLAGKRVLVTGAGRGIGLAIARRFLEEGARVVLLDRSEAELLTAADELADYSGSWTTEVCDLRDPAQLEASAARAFAHFGGIDIVVNNAGIAYRESFLDISLEHWNAVFEINVRAVYRLGQLAARQMIGQGGGGAIINMSSKNGISASAELAHYNASKAAVILLTESMAVELAPYGIRVNAVAPGFVDTPLDRRLREESGLPSHSEHTPMKRAAAPEEVASVFLFLASDEASYVTGETVRVDGGHLANGSEL</sequence>
<evidence type="ECO:0000313" key="5">
    <source>
        <dbReference type="Proteomes" id="UP000596857"/>
    </source>
</evidence>
<dbReference type="PANTHER" id="PTHR43477:SF1">
    <property type="entry name" value="DIHYDROANTICAPSIN 7-DEHYDROGENASE"/>
    <property type="match status" value="1"/>
</dbReference>
<evidence type="ECO:0000313" key="4">
    <source>
        <dbReference type="EMBL" id="NOU81074.1"/>
    </source>
</evidence>
<feature type="domain" description="Ketoreductase" evidence="3">
    <location>
        <begin position="52"/>
        <end position="232"/>
    </location>
</feature>
<reference evidence="4 5" key="1">
    <citation type="submission" date="2019-10" db="EMBL/GenBank/DDBJ databases">
        <title>Description of Paenibacillus terricola sp. nov.</title>
        <authorList>
            <person name="Carlier A."/>
            <person name="Qi S."/>
        </authorList>
    </citation>
    <scope>NUCLEOTIDE SEQUENCE [LARGE SCALE GENOMIC DNA]</scope>
    <source>
        <strain evidence="4 5">LMG 31459</strain>
    </source>
</reference>
<dbReference type="Gene3D" id="3.40.50.720">
    <property type="entry name" value="NAD(P)-binding Rossmann-like Domain"/>
    <property type="match status" value="1"/>
</dbReference>
<comment type="similarity">
    <text evidence="1">Belongs to the short-chain dehydrogenases/reductases (SDR) family.</text>
</comment>
<dbReference type="NCBIfam" id="NF005559">
    <property type="entry name" value="PRK07231.1"/>
    <property type="match status" value="1"/>
</dbReference>
<comment type="caution">
    <text evidence="4">The sequence shown here is derived from an EMBL/GenBank/DDBJ whole genome shotgun (WGS) entry which is preliminary data.</text>
</comment>
<dbReference type="SUPFAM" id="SSF51735">
    <property type="entry name" value="NAD(P)-binding Rossmann-fold domains"/>
    <property type="match status" value="1"/>
</dbReference>
<protein>
    <submittedName>
        <fullName evidence="4">Glucose 1-dehydrogenase</fullName>
        <ecNumber evidence="4">1.1.1.47</ecNumber>
    </submittedName>
</protein>
<evidence type="ECO:0000259" key="3">
    <source>
        <dbReference type="SMART" id="SM00822"/>
    </source>
</evidence>
<dbReference type="EMBL" id="WHOB01000059">
    <property type="protein sequence ID" value="NOU81074.1"/>
    <property type="molecule type" value="Genomic_DNA"/>
</dbReference>
<evidence type="ECO:0000256" key="2">
    <source>
        <dbReference type="ARBA" id="ARBA00023002"/>
    </source>
</evidence>
<dbReference type="Proteomes" id="UP000596857">
    <property type="component" value="Unassembled WGS sequence"/>
</dbReference>
<dbReference type="PANTHER" id="PTHR43477">
    <property type="entry name" value="DIHYDROANTICAPSIN 7-DEHYDROGENASE"/>
    <property type="match status" value="1"/>
</dbReference>
<dbReference type="InterPro" id="IPR057326">
    <property type="entry name" value="KR_dom"/>
</dbReference>
<dbReference type="InterPro" id="IPR020904">
    <property type="entry name" value="Sc_DH/Rdtase_CS"/>
</dbReference>
<dbReference type="PRINTS" id="PR00080">
    <property type="entry name" value="SDRFAMILY"/>
</dbReference>
<dbReference type="EC" id="1.1.1.47" evidence="4"/>
<dbReference type="InterPro" id="IPR036291">
    <property type="entry name" value="NAD(P)-bd_dom_sf"/>
</dbReference>
<keyword evidence="5" id="KW-1185">Reference proteome</keyword>
<gene>
    <name evidence="4" type="ORF">GC101_19610</name>
</gene>
<dbReference type="GO" id="GO:0047936">
    <property type="term" value="F:glucose 1-dehydrogenase [NAD(P)+] activity"/>
    <property type="evidence" value="ECO:0007669"/>
    <property type="project" value="UniProtKB-EC"/>
</dbReference>